<accession>A0A392W885</accession>
<name>A0A392W885_9FABA</name>
<evidence type="ECO:0000313" key="1">
    <source>
        <dbReference type="EMBL" id="MCI96888.1"/>
    </source>
</evidence>
<dbReference type="AlphaFoldDB" id="A0A392W885"/>
<protein>
    <submittedName>
        <fullName evidence="1">Uncharacterized protein</fullName>
    </submittedName>
</protein>
<keyword evidence="2" id="KW-1185">Reference proteome</keyword>
<proteinExistence type="predicted"/>
<evidence type="ECO:0000313" key="2">
    <source>
        <dbReference type="Proteomes" id="UP000265520"/>
    </source>
</evidence>
<dbReference type="Proteomes" id="UP000265520">
    <property type="component" value="Unassembled WGS sequence"/>
</dbReference>
<sequence length="36" mass="4502">MGSWVRGEREWEFRWRTNLDIQDHDILTDLIESLRQ</sequence>
<reference evidence="1 2" key="1">
    <citation type="journal article" date="2018" name="Front. Plant Sci.">
        <title>Red Clover (Trifolium pratense) and Zigzag Clover (T. medium) - A Picture of Genomic Similarities and Differences.</title>
        <authorList>
            <person name="Dluhosova J."/>
            <person name="Istvanek J."/>
            <person name="Nedelnik J."/>
            <person name="Repkova J."/>
        </authorList>
    </citation>
    <scope>NUCLEOTIDE SEQUENCE [LARGE SCALE GENOMIC DNA]</scope>
    <source>
        <strain evidence="2">cv. 10/8</strain>
        <tissue evidence="1">Leaf</tissue>
    </source>
</reference>
<organism evidence="1 2">
    <name type="scientific">Trifolium medium</name>
    <dbReference type="NCBI Taxonomy" id="97028"/>
    <lineage>
        <taxon>Eukaryota</taxon>
        <taxon>Viridiplantae</taxon>
        <taxon>Streptophyta</taxon>
        <taxon>Embryophyta</taxon>
        <taxon>Tracheophyta</taxon>
        <taxon>Spermatophyta</taxon>
        <taxon>Magnoliopsida</taxon>
        <taxon>eudicotyledons</taxon>
        <taxon>Gunneridae</taxon>
        <taxon>Pentapetalae</taxon>
        <taxon>rosids</taxon>
        <taxon>fabids</taxon>
        <taxon>Fabales</taxon>
        <taxon>Fabaceae</taxon>
        <taxon>Papilionoideae</taxon>
        <taxon>50 kb inversion clade</taxon>
        <taxon>NPAAA clade</taxon>
        <taxon>Hologalegina</taxon>
        <taxon>IRL clade</taxon>
        <taxon>Trifolieae</taxon>
        <taxon>Trifolium</taxon>
    </lineage>
</organism>
<comment type="caution">
    <text evidence="1">The sequence shown here is derived from an EMBL/GenBank/DDBJ whole genome shotgun (WGS) entry which is preliminary data.</text>
</comment>
<dbReference type="EMBL" id="LXQA011427150">
    <property type="protein sequence ID" value="MCI96888.1"/>
    <property type="molecule type" value="Genomic_DNA"/>
</dbReference>
<feature type="non-terminal residue" evidence="1">
    <location>
        <position position="36"/>
    </location>
</feature>